<keyword evidence="4 5" id="KW-0472">Membrane</keyword>
<keyword evidence="3 5" id="KW-1133">Transmembrane helix</keyword>
<dbReference type="GO" id="GO:0140359">
    <property type="term" value="F:ABC-type transporter activity"/>
    <property type="evidence" value="ECO:0007669"/>
    <property type="project" value="InterPro"/>
</dbReference>
<dbReference type="SUPFAM" id="SSF90123">
    <property type="entry name" value="ABC transporter transmembrane region"/>
    <property type="match status" value="1"/>
</dbReference>
<dbReference type="PANTHER" id="PTHR24221:SF251">
    <property type="entry name" value="ATP-DEPENDENT TRANSLOCASE ABCB1"/>
    <property type="match status" value="1"/>
</dbReference>
<name>A0AAN8M9V8_9TELE</name>
<evidence type="ECO:0000259" key="6">
    <source>
        <dbReference type="PROSITE" id="PS50929"/>
    </source>
</evidence>
<evidence type="ECO:0000313" key="7">
    <source>
        <dbReference type="EMBL" id="KAK6326908.1"/>
    </source>
</evidence>
<dbReference type="InterPro" id="IPR036640">
    <property type="entry name" value="ABC1_TM_sf"/>
</dbReference>
<evidence type="ECO:0000256" key="5">
    <source>
        <dbReference type="SAM" id="Phobius"/>
    </source>
</evidence>
<evidence type="ECO:0000256" key="3">
    <source>
        <dbReference type="ARBA" id="ARBA00022989"/>
    </source>
</evidence>
<keyword evidence="8" id="KW-1185">Reference proteome</keyword>
<evidence type="ECO:0000256" key="4">
    <source>
        <dbReference type="ARBA" id="ARBA00023136"/>
    </source>
</evidence>
<dbReference type="GO" id="GO:0005524">
    <property type="term" value="F:ATP binding"/>
    <property type="evidence" value="ECO:0007669"/>
    <property type="project" value="InterPro"/>
</dbReference>
<dbReference type="Gene3D" id="1.20.1560.10">
    <property type="entry name" value="ABC transporter type 1, transmembrane domain"/>
    <property type="match status" value="1"/>
</dbReference>
<dbReference type="Proteomes" id="UP001356427">
    <property type="component" value="Unassembled WGS sequence"/>
</dbReference>
<reference evidence="7 8" key="1">
    <citation type="submission" date="2021-04" db="EMBL/GenBank/DDBJ databases">
        <authorList>
            <person name="De Guttry C."/>
            <person name="Zahm M."/>
            <person name="Klopp C."/>
            <person name="Cabau C."/>
            <person name="Louis A."/>
            <person name="Berthelot C."/>
            <person name="Parey E."/>
            <person name="Roest Crollius H."/>
            <person name="Montfort J."/>
            <person name="Robinson-Rechavi M."/>
            <person name="Bucao C."/>
            <person name="Bouchez O."/>
            <person name="Gislard M."/>
            <person name="Lluch J."/>
            <person name="Milhes M."/>
            <person name="Lampietro C."/>
            <person name="Lopez Roques C."/>
            <person name="Donnadieu C."/>
            <person name="Braasch I."/>
            <person name="Desvignes T."/>
            <person name="Postlethwait J."/>
            <person name="Bobe J."/>
            <person name="Wedekind C."/>
            <person name="Guiguen Y."/>
        </authorList>
    </citation>
    <scope>NUCLEOTIDE SEQUENCE [LARGE SCALE GENOMIC DNA]</scope>
    <source>
        <strain evidence="7">Cs_M1</strain>
        <tissue evidence="7">Blood</tissue>
    </source>
</reference>
<dbReference type="InterPro" id="IPR039421">
    <property type="entry name" value="Type_1_exporter"/>
</dbReference>
<dbReference type="Pfam" id="PF00664">
    <property type="entry name" value="ABC_membrane"/>
    <property type="match status" value="1"/>
</dbReference>
<dbReference type="PANTHER" id="PTHR24221">
    <property type="entry name" value="ATP-BINDING CASSETTE SUB-FAMILY B"/>
    <property type="match status" value="1"/>
</dbReference>
<feature type="transmembrane region" description="Helical" evidence="5">
    <location>
        <begin position="107"/>
        <end position="128"/>
    </location>
</feature>
<keyword evidence="2 5" id="KW-0812">Transmembrane</keyword>
<gene>
    <name evidence="7" type="ORF">J4Q44_G00025530</name>
</gene>
<dbReference type="AlphaFoldDB" id="A0AAN8M9V8"/>
<evidence type="ECO:0000313" key="8">
    <source>
        <dbReference type="Proteomes" id="UP001356427"/>
    </source>
</evidence>
<proteinExistence type="predicted"/>
<dbReference type="EMBL" id="JAGTTL010000002">
    <property type="protein sequence ID" value="KAK6326908.1"/>
    <property type="molecule type" value="Genomic_DNA"/>
</dbReference>
<accession>A0AAN8M9V8</accession>
<comment type="caution">
    <text evidence="7">The sequence shown here is derived from an EMBL/GenBank/DDBJ whole genome shotgun (WGS) entry which is preliminary data.</text>
</comment>
<dbReference type="GO" id="GO:0016324">
    <property type="term" value="C:apical plasma membrane"/>
    <property type="evidence" value="ECO:0007669"/>
    <property type="project" value="TreeGrafter"/>
</dbReference>
<feature type="domain" description="ABC transmembrane type-1" evidence="6">
    <location>
        <begin position="1"/>
        <end position="129"/>
    </location>
</feature>
<feature type="transmembrane region" description="Helical" evidence="5">
    <location>
        <begin position="68"/>
        <end position="87"/>
    </location>
</feature>
<sequence length="129" mass="14340">MAVAGGIQMKMLSGHAVKDKKELEQAGKIATEAIENIRTVASLTREQKFESLYQENLIVPYKNSQKKAHVYGITFSFSQAMIYFAYAGCFRFGAWLIEEGIMTFENVFLVISAVLYGAMAVGEANSFYA</sequence>
<evidence type="ECO:0000256" key="1">
    <source>
        <dbReference type="ARBA" id="ARBA00004141"/>
    </source>
</evidence>
<evidence type="ECO:0000256" key="2">
    <source>
        <dbReference type="ARBA" id="ARBA00022692"/>
    </source>
</evidence>
<organism evidence="7 8">
    <name type="scientific">Coregonus suidteri</name>
    <dbReference type="NCBI Taxonomy" id="861788"/>
    <lineage>
        <taxon>Eukaryota</taxon>
        <taxon>Metazoa</taxon>
        <taxon>Chordata</taxon>
        <taxon>Craniata</taxon>
        <taxon>Vertebrata</taxon>
        <taxon>Euteleostomi</taxon>
        <taxon>Actinopterygii</taxon>
        <taxon>Neopterygii</taxon>
        <taxon>Teleostei</taxon>
        <taxon>Protacanthopterygii</taxon>
        <taxon>Salmoniformes</taxon>
        <taxon>Salmonidae</taxon>
        <taxon>Coregoninae</taxon>
        <taxon>Coregonus</taxon>
    </lineage>
</organism>
<comment type="subcellular location">
    <subcellularLocation>
        <location evidence="1">Membrane</location>
        <topology evidence="1">Multi-pass membrane protein</topology>
    </subcellularLocation>
</comment>
<dbReference type="PROSITE" id="PS50929">
    <property type="entry name" value="ABC_TM1F"/>
    <property type="match status" value="1"/>
</dbReference>
<protein>
    <recommendedName>
        <fullName evidence="6">ABC transmembrane type-1 domain-containing protein</fullName>
    </recommendedName>
</protein>
<dbReference type="InterPro" id="IPR011527">
    <property type="entry name" value="ABC1_TM_dom"/>
</dbReference>